<organism evidence="9 10">
    <name type="scientific">Oryza meyeriana var. granulata</name>
    <dbReference type="NCBI Taxonomy" id="110450"/>
    <lineage>
        <taxon>Eukaryota</taxon>
        <taxon>Viridiplantae</taxon>
        <taxon>Streptophyta</taxon>
        <taxon>Embryophyta</taxon>
        <taxon>Tracheophyta</taxon>
        <taxon>Spermatophyta</taxon>
        <taxon>Magnoliopsida</taxon>
        <taxon>Liliopsida</taxon>
        <taxon>Poales</taxon>
        <taxon>Poaceae</taxon>
        <taxon>BOP clade</taxon>
        <taxon>Oryzoideae</taxon>
        <taxon>Oryzeae</taxon>
        <taxon>Oryzinae</taxon>
        <taxon>Oryza</taxon>
        <taxon>Oryza meyeriana</taxon>
    </lineage>
</organism>
<dbReference type="InterPro" id="IPR018108">
    <property type="entry name" value="MCP_transmembrane"/>
</dbReference>
<dbReference type="Pfam" id="PF00153">
    <property type="entry name" value="Mito_carr"/>
    <property type="match status" value="1"/>
</dbReference>
<evidence type="ECO:0000256" key="3">
    <source>
        <dbReference type="ARBA" id="ARBA00022448"/>
    </source>
</evidence>
<evidence type="ECO:0000256" key="4">
    <source>
        <dbReference type="ARBA" id="ARBA00022692"/>
    </source>
</evidence>
<dbReference type="EMBL" id="SPHZ02000007">
    <property type="protein sequence ID" value="KAF0909320.1"/>
    <property type="molecule type" value="Genomic_DNA"/>
</dbReference>
<gene>
    <name evidence="9" type="ORF">E2562_034960</name>
</gene>
<keyword evidence="5" id="KW-0677">Repeat</keyword>
<comment type="subcellular location">
    <subcellularLocation>
        <location evidence="1">Membrane</location>
        <topology evidence="1">Multi-pass membrane protein</topology>
    </subcellularLocation>
</comment>
<dbReference type="PANTHER" id="PTHR45683">
    <property type="entry name" value="MITOCHONDRIAL NICOTINAMIDE ADENINE DINUCLEOTIDE TRANSPORTER 1-RELATED-RELATED"/>
    <property type="match status" value="1"/>
</dbReference>
<dbReference type="GO" id="GO:0016020">
    <property type="term" value="C:membrane"/>
    <property type="evidence" value="ECO:0007669"/>
    <property type="project" value="UniProtKB-SubCell"/>
</dbReference>
<dbReference type="AlphaFoldDB" id="A0A6G1DA90"/>
<feature type="transmembrane region" description="Helical" evidence="8">
    <location>
        <begin position="5"/>
        <end position="21"/>
    </location>
</feature>
<sequence>MITGVWILVLVEDVVLLFFGIQDLYKEAGLLGFWKWVVPTLIMVSNPAIQFMLYETLLKKLKKKRASNLKGADGLTALECTGLAIYIVYLLSPFYLLLIKLVMTLICEFQNFSCAGVMYLGQFIEQNGGKLPERLEYIKTLNDQRKRNVKALQEKMKMNKKEVDAFPGGAIIFTRVLNLLRTSLNVRIVYLDIMKPFAESTLLGLNCGTKLKYEETIANIWPKFGTNRKELIKHASGKKLQEVLEEAIVHPLHIEGELYIGIPPGWRTQLPDSASGAGWRLSTTARIVIQKRSSTWCTAGSFFGLTTRVGTFLGTVRYDIQVFDLHTGGDPVVHRIPVAALHPKLVLRREKFPSYDVFCARLFFLGDTPHVVLRWWNVLVRKDEMAVFVSDPGNPLGWRVRRFTGPRAACRKWLRRARARHRRRRRPDRKRPRLLREES</sequence>
<evidence type="ECO:0000313" key="9">
    <source>
        <dbReference type="EMBL" id="KAF0909320.1"/>
    </source>
</evidence>
<dbReference type="Proteomes" id="UP000479710">
    <property type="component" value="Unassembled WGS sequence"/>
</dbReference>
<evidence type="ECO:0000256" key="5">
    <source>
        <dbReference type="ARBA" id="ARBA00022737"/>
    </source>
</evidence>
<reference evidence="9 10" key="1">
    <citation type="submission" date="2019-11" db="EMBL/GenBank/DDBJ databases">
        <title>Whole genome sequence of Oryza granulata.</title>
        <authorList>
            <person name="Li W."/>
        </authorList>
    </citation>
    <scope>NUCLEOTIDE SEQUENCE [LARGE SCALE GENOMIC DNA]</scope>
    <source>
        <strain evidence="10">cv. Menghai</strain>
        <tissue evidence="9">Leaf</tissue>
    </source>
</reference>
<evidence type="ECO:0000313" key="10">
    <source>
        <dbReference type="Proteomes" id="UP000479710"/>
    </source>
</evidence>
<evidence type="ECO:0000256" key="7">
    <source>
        <dbReference type="ARBA" id="ARBA00023136"/>
    </source>
</evidence>
<keyword evidence="3" id="KW-0813">Transport</keyword>
<evidence type="ECO:0000256" key="1">
    <source>
        <dbReference type="ARBA" id="ARBA00004141"/>
    </source>
</evidence>
<dbReference type="Gene3D" id="1.50.40.10">
    <property type="entry name" value="Mitochondrial carrier domain"/>
    <property type="match status" value="1"/>
</dbReference>
<name>A0A6G1DA90_9ORYZ</name>
<evidence type="ECO:0000256" key="2">
    <source>
        <dbReference type="ARBA" id="ARBA00006375"/>
    </source>
</evidence>
<accession>A0A6G1DA90</accession>
<keyword evidence="4 8" id="KW-0812">Transmembrane</keyword>
<feature type="transmembrane region" description="Helical" evidence="8">
    <location>
        <begin position="33"/>
        <end position="54"/>
    </location>
</feature>
<dbReference type="InterPro" id="IPR044712">
    <property type="entry name" value="SLC25A32-like"/>
</dbReference>
<protein>
    <submittedName>
        <fullName evidence="9">Uncharacterized protein</fullName>
    </submittedName>
</protein>
<comment type="caution">
    <text evidence="9">The sequence shown here is derived from an EMBL/GenBank/DDBJ whole genome shotgun (WGS) entry which is preliminary data.</text>
</comment>
<evidence type="ECO:0000256" key="6">
    <source>
        <dbReference type="ARBA" id="ARBA00022989"/>
    </source>
</evidence>
<evidence type="ECO:0000256" key="8">
    <source>
        <dbReference type="SAM" id="Phobius"/>
    </source>
</evidence>
<proteinExistence type="inferred from homology"/>
<dbReference type="GO" id="GO:0055085">
    <property type="term" value="P:transmembrane transport"/>
    <property type="evidence" value="ECO:0007669"/>
    <property type="project" value="InterPro"/>
</dbReference>
<dbReference type="SUPFAM" id="SSF103506">
    <property type="entry name" value="Mitochondrial carrier"/>
    <property type="match status" value="1"/>
</dbReference>
<keyword evidence="7 8" id="KW-0472">Membrane</keyword>
<dbReference type="OrthoDB" id="851790at2759"/>
<comment type="similarity">
    <text evidence="2">Belongs to the mitochondrial carrier (TC 2.A.29) family.</text>
</comment>
<keyword evidence="10" id="KW-1185">Reference proteome</keyword>
<feature type="transmembrane region" description="Helical" evidence="8">
    <location>
        <begin position="75"/>
        <end position="98"/>
    </location>
</feature>
<dbReference type="InterPro" id="IPR023395">
    <property type="entry name" value="MCP_dom_sf"/>
</dbReference>
<keyword evidence="6 8" id="KW-1133">Transmembrane helix</keyword>
<dbReference type="GO" id="GO:0006862">
    <property type="term" value="P:nucleotide transport"/>
    <property type="evidence" value="ECO:0007669"/>
    <property type="project" value="InterPro"/>
</dbReference>